<keyword evidence="17" id="KW-0325">Glycoprotein</keyword>
<evidence type="ECO:0000256" key="12">
    <source>
        <dbReference type="ARBA" id="ARBA00022824"/>
    </source>
</evidence>
<evidence type="ECO:0000313" key="24">
    <source>
        <dbReference type="Proteomes" id="UP000004931"/>
    </source>
</evidence>
<dbReference type="Pfam" id="PF04389">
    <property type="entry name" value="Peptidase_M28"/>
    <property type="match status" value="1"/>
</dbReference>
<evidence type="ECO:0000256" key="17">
    <source>
        <dbReference type="ARBA" id="ARBA00023180"/>
    </source>
</evidence>
<accession>A0YD83</accession>
<name>A0YD83_9GAMM</name>
<evidence type="ECO:0000256" key="1">
    <source>
        <dbReference type="ARBA" id="ARBA00004240"/>
    </source>
</evidence>
<dbReference type="EMBL" id="AAVT01000004">
    <property type="protein sequence ID" value="EAW31186.1"/>
    <property type="molecule type" value="Genomic_DNA"/>
</dbReference>
<evidence type="ECO:0000256" key="3">
    <source>
        <dbReference type="ARBA" id="ARBA00004555"/>
    </source>
</evidence>
<evidence type="ECO:0000256" key="2">
    <source>
        <dbReference type="ARBA" id="ARBA00004371"/>
    </source>
</evidence>
<dbReference type="GO" id="GO:0070573">
    <property type="term" value="F:metallodipeptidase activity"/>
    <property type="evidence" value="ECO:0007669"/>
    <property type="project" value="InterPro"/>
</dbReference>
<dbReference type="GO" id="GO:0004180">
    <property type="term" value="F:carboxypeptidase activity"/>
    <property type="evidence" value="ECO:0007669"/>
    <property type="project" value="UniProtKB-KW"/>
</dbReference>
<feature type="signal peptide" evidence="21">
    <location>
        <begin position="1"/>
        <end position="18"/>
    </location>
</feature>
<keyword evidence="14" id="KW-0333">Golgi apparatus</keyword>
<dbReference type="Gene3D" id="3.50.30.30">
    <property type="match status" value="1"/>
</dbReference>
<dbReference type="AlphaFoldDB" id="A0YD83"/>
<keyword evidence="13" id="KW-0862">Zinc</keyword>
<dbReference type="STRING" id="247633.GP2143_03658"/>
<evidence type="ECO:0000256" key="7">
    <source>
        <dbReference type="ARBA" id="ARBA00022645"/>
    </source>
</evidence>
<evidence type="ECO:0000256" key="19">
    <source>
        <dbReference type="ARBA" id="ARBA00025833"/>
    </source>
</evidence>
<dbReference type="Proteomes" id="UP000004931">
    <property type="component" value="Unassembled WGS sequence"/>
</dbReference>
<dbReference type="GO" id="GO:0005764">
    <property type="term" value="C:lysosome"/>
    <property type="evidence" value="ECO:0007669"/>
    <property type="project" value="UniProtKB-SubCell"/>
</dbReference>
<feature type="domain" description="Peptidase M28" evidence="22">
    <location>
        <begin position="249"/>
        <end position="432"/>
    </location>
</feature>
<evidence type="ECO:0000256" key="4">
    <source>
        <dbReference type="ARBA" id="ARBA00004613"/>
    </source>
</evidence>
<evidence type="ECO:0000256" key="10">
    <source>
        <dbReference type="ARBA" id="ARBA00022729"/>
    </source>
</evidence>
<reference evidence="23 24" key="1">
    <citation type="journal article" date="2010" name="J. Bacteriol.">
        <title>Genome sequence of the oligotrophic marine Gammaproteobacterium HTCC2143, isolated from the Oregon Coast.</title>
        <authorList>
            <person name="Oh H.M."/>
            <person name="Kang I."/>
            <person name="Ferriera S."/>
            <person name="Giovannoni S.J."/>
            <person name="Cho J.C."/>
        </authorList>
    </citation>
    <scope>NUCLEOTIDE SEQUENCE [LARGE SCALE GENOMIC DNA]</scope>
    <source>
        <strain evidence="23 24">HTCC2143</strain>
    </source>
</reference>
<evidence type="ECO:0000256" key="6">
    <source>
        <dbReference type="ARBA" id="ARBA00022525"/>
    </source>
</evidence>
<organism evidence="23 24">
    <name type="scientific">marine gamma proteobacterium HTCC2143</name>
    <dbReference type="NCBI Taxonomy" id="247633"/>
    <lineage>
        <taxon>Bacteria</taxon>
        <taxon>Pseudomonadati</taxon>
        <taxon>Pseudomonadota</taxon>
        <taxon>Gammaproteobacteria</taxon>
        <taxon>Cellvibrionales</taxon>
        <taxon>Spongiibacteraceae</taxon>
        <taxon>BD1-7 clade</taxon>
    </lineage>
</organism>
<evidence type="ECO:0000256" key="16">
    <source>
        <dbReference type="ARBA" id="ARBA00023145"/>
    </source>
</evidence>
<keyword evidence="11" id="KW-0378">Hydrolase</keyword>
<dbReference type="PANTHER" id="PTHR12053">
    <property type="entry name" value="PROTEASE FAMILY M28 PLASMA GLUTAMATE CARBOXYPEPTIDASE-RELATED"/>
    <property type="match status" value="1"/>
</dbReference>
<evidence type="ECO:0000256" key="21">
    <source>
        <dbReference type="SAM" id="SignalP"/>
    </source>
</evidence>
<evidence type="ECO:0000256" key="13">
    <source>
        <dbReference type="ARBA" id="ARBA00022833"/>
    </source>
</evidence>
<protein>
    <recommendedName>
        <fullName evidence="5">Carboxypeptidase Q</fullName>
    </recommendedName>
    <alternativeName>
        <fullName evidence="20">Plasma glutamate carboxypeptidase</fullName>
    </alternativeName>
</protein>
<keyword evidence="9" id="KW-0479">Metal-binding</keyword>
<gene>
    <name evidence="23" type="ORF">GP2143_03658</name>
</gene>
<evidence type="ECO:0000313" key="23">
    <source>
        <dbReference type="EMBL" id="EAW31186.1"/>
    </source>
</evidence>
<dbReference type="GO" id="GO:0006508">
    <property type="term" value="P:proteolysis"/>
    <property type="evidence" value="ECO:0007669"/>
    <property type="project" value="UniProtKB-KW"/>
</dbReference>
<comment type="caution">
    <text evidence="23">The sequence shown here is derived from an EMBL/GenBank/DDBJ whole genome shotgun (WGS) entry which is preliminary data.</text>
</comment>
<comment type="subunit">
    <text evidence="19">Homodimer. The monomeric form is inactive while the homodimer is active.</text>
</comment>
<evidence type="ECO:0000256" key="20">
    <source>
        <dbReference type="ARBA" id="ARBA00033328"/>
    </source>
</evidence>
<evidence type="ECO:0000256" key="9">
    <source>
        <dbReference type="ARBA" id="ARBA00022723"/>
    </source>
</evidence>
<keyword evidence="16" id="KW-0865">Zymogen</keyword>
<dbReference type="PANTHER" id="PTHR12053:SF3">
    <property type="entry name" value="CARBOXYPEPTIDASE Q"/>
    <property type="match status" value="1"/>
</dbReference>
<evidence type="ECO:0000256" key="14">
    <source>
        <dbReference type="ARBA" id="ARBA00023034"/>
    </source>
</evidence>
<evidence type="ECO:0000259" key="22">
    <source>
        <dbReference type="Pfam" id="PF04389"/>
    </source>
</evidence>
<dbReference type="Gene3D" id="3.40.630.10">
    <property type="entry name" value="Zn peptidases"/>
    <property type="match status" value="1"/>
</dbReference>
<evidence type="ECO:0000256" key="15">
    <source>
        <dbReference type="ARBA" id="ARBA00023049"/>
    </source>
</evidence>
<sequence>MRITLSLLVLTMMNSVFADTMLDTAKQLREDALQSNLAWDIVESLTTEVGPRLAGTVADEQAVAWAQAMLKDAGFDRVWLEPVKFPVWLRHHEKARVVSPYPQPLHISALGYSGSTDGELTAEIVAFAGLAELKSASATEVEGKIVFINQSTDRSIDGSGYGKAVPVRYAGGKLAKEKGAVAVLIRSVGTDSHRFPHTGSSLRQDMPLPAAALSAPDADQLVRMLARKTPITIALDIDVETNAGGQSYNVIGQIDGREKPSEVILVSGHLDSWDLGTGAIDDGAGVAITTAAAQLIGALPQRPRRSVRVVLFANEEQGIWGGKAYAKAHHEELDQHYYASESDFGAGLVWQFDVADEVFLDLAMPLLKPLGIKRGVAASGGGPDIKPLMDMGVSVFRLKQNGLDYFDYHHTADDTLDKINPESLRQNVAAWAVVTYLLAERK</sequence>
<keyword evidence="8" id="KW-0645">Protease</keyword>
<comment type="subcellular location">
    <subcellularLocation>
        <location evidence="1">Endoplasmic reticulum</location>
    </subcellularLocation>
    <subcellularLocation>
        <location evidence="3">Golgi apparatus</location>
    </subcellularLocation>
    <subcellularLocation>
        <location evidence="2">Lysosome</location>
    </subcellularLocation>
    <subcellularLocation>
        <location evidence="4">Secreted</location>
    </subcellularLocation>
</comment>
<dbReference type="InterPro" id="IPR039866">
    <property type="entry name" value="CPQ"/>
</dbReference>
<keyword evidence="7" id="KW-0121">Carboxypeptidase</keyword>
<keyword evidence="18" id="KW-0458">Lysosome</keyword>
<keyword evidence="24" id="KW-1185">Reference proteome</keyword>
<keyword evidence="6" id="KW-0964">Secreted</keyword>
<keyword evidence="15" id="KW-0482">Metalloprotease</keyword>
<dbReference type="GO" id="GO:0046872">
    <property type="term" value="F:metal ion binding"/>
    <property type="evidence" value="ECO:0007669"/>
    <property type="project" value="UniProtKB-KW"/>
</dbReference>
<evidence type="ECO:0000256" key="8">
    <source>
        <dbReference type="ARBA" id="ARBA00022670"/>
    </source>
</evidence>
<feature type="chain" id="PRO_5002630892" description="Carboxypeptidase Q" evidence="21">
    <location>
        <begin position="19"/>
        <end position="442"/>
    </location>
</feature>
<dbReference type="eggNOG" id="COG2234">
    <property type="taxonomic scope" value="Bacteria"/>
</dbReference>
<evidence type="ECO:0000256" key="5">
    <source>
        <dbReference type="ARBA" id="ARBA00014116"/>
    </source>
</evidence>
<keyword evidence="10 21" id="KW-0732">Signal</keyword>
<keyword evidence="12" id="KW-0256">Endoplasmic reticulum</keyword>
<dbReference type="GO" id="GO:0005576">
    <property type="term" value="C:extracellular region"/>
    <property type="evidence" value="ECO:0007669"/>
    <property type="project" value="UniProtKB-SubCell"/>
</dbReference>
<proteinExistence type="predicted"/>
<dbReference type="SUPFAM" id="SSF53187">
    <property type="entry name" value="Zn-dependent exopeptidases"/>
    <property type="match status" value="1"/>
</dbReference>
<dbReference type="OrthoDB" id="9769665at2"/>
<dbReference type="InterPro" id="IPR007484">
    <property type="entry name" value="Peptidase_M28"/>
</dbReference>
<evidence type="ECO:0000256" key="18">
    <source>
        <dbReference type="ARBA" id="ARBA00023228"/>
    </source>
</evidence>
<evidence type="ECO:0000256" key="11">
    <source>
        <dbReference type="ARBA" id="ARBA00022801"/>
    </source>
</evidence>